<sequence>MATPIDTKQERVLYSLGRGALRTGREQRDRPSSAIAKLDSQLEGVFCHRGPVIAGSPSSEYQASAVCMRGIYQYLGRFPSGEAS</sequence>
<dbReference type="EMBL" id="QGKV02000759">
    <property type="protein sequence ID" value="KAF3564346.1"/>
    <property type="molecule type" value="Genomic_DNA"/>
</dbReference>
<comment type="caution">
    <text evidence="1">The sequence shown here is derived from an EMBL/GenBank/DDBJ whole genome shotgun (WGS) entry which is preliminary data.</text>
</comment>
<protein>
    <submittedName>
        <fullName evidence="1">Uncharacterized protein</fullName>
    </submittedName>
</protein>
<evidence type="ECO:0000313" key="2">
    <source>
        <dbReference type="Proteomes" id="UP000266723"/>
    </source>
</evidence>
<gene>
    <name evidence="1" type="ORF">DY000_02015935</name>
</gene>
<accession>A0ABQ7CXQ4</accession>
<keyword evidence="2" id="KW-1185">Reference proteome</keyword>
<evidence type="ECO:0000313" key="1">
    <source>
        <dbReference type="EMBL" id="KAF3564346.1"/>
    </source>
</evidence>
<reference evidence="1 2" key="1">
    <citation type="journal article" date="2020" name="BMC Genomics">
        <title>Intraspecific diversification of the crop wild relative Brassica cretica Lam. using demographic model selection.</title>
        <authorList>
            <person name="Kioukis A."/>
            <person name="Michalopoulou V.A."/>
            <person name="Briers L."/>
            <person name="Pirintsos S."/>
            <person name="Studholme D.J."/>
            <person name="Pavlidis P."/>
            <person name="Sarris P.F."/>
        </authorList>
    </citation>
    <scope>NUCLEOTIDE SEQUENCE [LARGE SCALE GENOMIC DNA]</scope>
    <source>
        <strain evidence="2">cv. PFS-1207/04</strain>
    </source>
</reference>
<name>A0ABQ7CXQ4_BRACR</name>
<proteinExistence type="predicted"/>
<dbReference type="Proteomes" id="UP000266723">
    <property type="component" value="Unassembled WGS sequence"/>
</dbReference>
<organism evidence="1 2">
    <name type="scientific">Brassica cretica</name>
    <name type="common">Mustard</name>
    <dbReference type="NCBI Taxonomy" id="69181"/>
    <lineage>
        <taxon>Eukaryota</taxon>
        <taxon>Viridiplantae</taxon>
        <taxon>Streptophyta</taxon>
        <taxon>Embryophyta</taxon>
        <taxon>Tracheophyta</taxon>
        <taxon>Spermatophyta</taxon>
        <taxon>Magnoliopsida</taxon>
        <taxon>eudicotyledons</taxon>
        <taxon>Gunneridae</taxon>
        <taxon>Pentapetalae</taxon>
        <taxon>rosids</taxon>
        <taxon>malvids</taxon>
        <taxon>Brassicales</taxon>
        <taxon>Brassicaceae</taxon>
        <taxon>Brassiceae</taxon>
        <taxon>Brassica</taxon>
    </lineage>
</organism>